<organism evidence="1 2">
    <name type="scientific">Pristionchus mayeri</name>
    <dbReference type="NCBI Taxonomy" id="1317129"/>
    <lineage>
        <taxon>Eukaryota</taxon>
        <taxon>Metazoa</taxon>
        <taxon>Ecdysozoa</taxon>
        <taxon>Nematoda</taxon>
        <taxon>Chromadorea</taxon>
        <taxon>Rhabditida</taxon>
        <taxon>Rhabditina</taxon>
        <taxon>Diplogasteromorpha</taxon>
        <taxon>Diplogasteroidea</taxon>
        <taxon>Neodiplogasteridae</taxon>
        <taxon>Pristionchus</taxon>
    </lineage>
</organism>
<keyword evidence="2" id="KW-1185">Reference proteome</keyword>
<feature type="non-terminal residue" evidence="1">
    <location>
        <position position="79"/>
    </location>
</feature>
<proteinExistence type="predicted"/>
<feature type="non-terminal residue" evidence="1">
    <location>
        <position position="1"/>
    </location>
</feature>
<dbReference type="Proteomes" id="UP001328107">
    <property type="component" value="Unassembled WGS sequence"/>
</dbReference>
<dbReference type="EMBL" id="BTRK01000005">
    <property type="protein sequence ID" value="GMR56282.1"/>
    <property type="molecule type" value="Genomic_DNA"/>
</dbReference>
<protein>
    <submittedName>
        <fullName evidence="1">Uncharacterized protein</fullName>
    </submittedName>
</protein>
<name>A0AAN5D569_9BILA</name>
<evidence type="ECO:0000313" key="2">
    <source>
        <dbReference type="Proteomes" id="UP001328107"/>
    </source>
</evidence>
<accession>A0AAN5D569</accession>
<sequence>WSIVHVTKILKSNPQILPSHDVVNVVCRMLARRKEYLISELIDIGLVSFLVQGLSIDEERMQNRCARVLFKIVKGWDDA</sequence>
<comment type="caution">
    <text evidence="1">The sequence shown here is derived from an EMBL/GenBank/DDBJ whole genome shotgun (WGS) entry which is preliminary data.</text>
</comment>
<gene>
    <name evidence="1" type="ORF">PMAYCL1PPCAC_26477</name>
</gene>
<reference evidence="2" key="1">
    <citation type="submission" date="2022-10" db="EMBL/GenBank/DDBJ databases">
        <title>Genome assembly of Pristionchus species.</title>
        <authorList>
            <person name="Yoshida K."/>
            <person name="Sommer R.J."/>
        </authorList>
    </citation>
    <scope>NUCLEOTIDE SEQUENCE [LARGE SCALE GENOMIC DNA]</scope>
    <source>
        <strain evidence="2">RS5460</strain>
    </source>
</reference>
<evidence type="ECO:0000313" key="1">
    <source>
        <dbReference type="EMBL" id="GMR56282.1"/>
    </source>
</evidence>
<dbReference type="AlphaFoldDB" id="A0AAN5D569"/>